<dbReference type="EMBL" id="PZKF01000001">
    <property type="protein sequence ID" value="PTE19356.1"/>
    <property type="molecule type" value="Genomic_DNA"/>
</dbReference>
<dbReference type="RefSeq" id="WP_107323486.1">
    <property type="nucleotide sequence ID" value="NZ_NHSP01000004.1"/>
</dbReference>
<proteinExistence type="predicted"/>
<sequence length="64" mass="6745">MAMVLLGIGLVLVVEGLVLALAPSRIEEALDLLRAMRPEQRRTAGLVALALGVGIVWLAQRLAG</sequence>
<dbReference type="Proteomes" id="UP000241899">
    <property type="component" value="Unassembled WGS sequence"/>
</dbReference>
<evidence type="ECO:0000313" key="3">
    <source>
        <dbReference type="Proteomes" id="UP000241899"/>
    </source>
</evidence>
<protein>
    <submittedName>
        <fullName evidence="2">DUF2065 domain-containing protein</fullName>
    </submittedName>
</protein>
<comment type="caution">
    <text evidence="2">The sequence shown here is derived from an EMBL/GenBank/DDBJ whole genome shotgun (WGS) entry which is preliminary data.</text>
</comment>
<keyword evidence="1" id="KW-1133">Transmembrane helix</keyword>
<evidence type="ECO:0000256" key="1">
    <source>
        <dbReference type="SAM" id="Phobius"/>
    </source>
</evidence>
<dbReference type="Pfam" id="PF09838">
    <property type="entry name" value="DUF2065"/>
    <property type="match status" value="1"/>
</dbReference>
<evidence type="ECO:0000313" key="2">
    <source>
        <dbReference type="EMBL" id="PTE19356.1"/>
    </source>
</evidence>
<accession>A0A2T4JN91</accession>
<name>A0A2T4JN91_9RHOB</name>
<keyword evidence="3" id="KW-1185">Reference proteome</keyword>
<keyword evidence="1" id="KW-0472">Membrane</keyword>
<keyword evidence="1" id="KW-0812">Transmembrane</keyword>
<reference evidence="2 3" key="1">
    <citation type="submission" date="2018-03" db="EMBL/GenBank/DDBJ databases">
        <title>Rhodobacter veldkampii.</title>
        <authorList>
            <person name="Meyer T.E."/>
            <person name="Miller S."/>
            <person name="Lodha T."/>
            <person name="Gandham S."/>
            <person name="Chintalapati S."/>
            <person name="Chintalapati V.R."/>
        </authorList>
    </citation>
    <scope>NUCLEOTIDE SEQUENCE [LARGE SCALE GENOMIC DNA]</scope>
    <source>
        <strain evidence="2 3">DSM 11550</strain>
    </source>
</reference>
<gene>
    <name evidence="2" type="ORF">C5F46_00645</name>
</gene>
<dbReference type="AlphaFoldDB" id="A0A2T4JN91"/>
<feature type="transmembrane region" description="Helical" evidence="1">
    <location>
        <begin position="44"/>
        <end position="63"/>
    </location>
</feature>
<organism evidence="2 3">
    <name type="scientific">Phaeovulum veldkampii DSM 11550</name>
    <dbReference type="NCBI Taxonomy" id="1185920"/>
    <lineage>
        <taxon>Bacteria</taxon>
        <taxon>Pseudomonadati</taxon>
        <taxon>Pseudomonadota</taxon>
        <taxon>Alphaproteobacteria</taxon>
        <taxon>Rhodobacterales</taxon>
        <taxon>Paracoccaceae</taxon>
        <taxon>Phaeovulum</taxon>
    </lineage>
</organism>
<dbReference type="OrthoDB" id="9815199at2"/>
<dbReference type="InterPro" id="IPR019201">
    <property type="entry name" value="DUF2065"/>
</dbReference>